<organism evidence="4 5">
    <name type="scientific">Agrobacterium larrymoorei</name>
    <dbReference type="NCBI Taxonomy" id="160699"/>
    <lineage>
        <taxon>Bacteria</taxon>
        <taxon>Pseudomonadati</taxon>
        <taxon>Pseudomonadota</taxon>
        <taxon>Alphaproteobacteria</taxon>
        <taxon>Hyphomicrobiales</taxon>
        <taxon>Rhizobiaceae</taxon>
        <taxon>Rhizobium/Agrobacterium group</taxon>
        <taxon>Agrobacterium</taxon>
    </lineage>
</organism>
<keyword evidence="4" id="KW-0614">Plasmid</keyword>
<dbReference type="EMBL" id="CP072171">
    <property type="protein sequence ID" value="QYA10848.1"/>
    <property type="molecule type" value="Genomic_DNA"/>
</dbReference>
<dbReference type="Pfam" id="PF03428">
    <property type="entry name" value="RP-C"/>
    <property type="match status" value="1"/>
</dbReference>
<gene>
    <name evidence="4" type="ORF">J5285_25825</name>
</gene>
<evidence type="ECO:0000313" key="4">
    <source>
        <dbReference type="EMBL" id="QYA10848.1"/>
    </source>
</evidence>
<evidence type="ECO:0000259" key="3">
    <source>
        <dbReference type="Pfam" id="PF11800"/>
    </source>
</evidence>
<evidence type="ECO:0008006" key="6">
    <source>
        <dbReference type="Google" id="ProtNLM"/>
    </source>
</evidence>
<dbReference type="Pfam" id="PF11800">
    <property type="entry name" value="RP-C_C"/>
    <property type="match status" value="1"/>
</dbReference>
<name>A0ABX8TCV2_9HYPH</name>
<dbReference type="InterPro" id="IPR047611">
    <property type="entry name" value="RepABC_RepC"/>
</dbReference>
<dbReference type="Proteomes" id="UP000826513">
    <property type="component" value="Plasmid unnamed2"/>
</dbReference>
<reference evidence="4 5" key="1">
    <citation type="submission" date="2021-03" db="EMBL/GenBank/DDBJ databases">
        <title>Rapid diversification of plasmids in a genus of pathogenic and nitrogen fixing bacteria.</title>
        <authorList>
            <person name="Weisberg A.J."/>
            <person name="Miller M."/>
            <person name="Ream W."/>
            <person name="Grunwald N.J."/>
            <person name="Chang J.H."/>
        </authorList>
    </citation>
    <scope>NUCLEOTIDE SEQUENCE [LARGE SCALE GENOMIC DNA]</scope>
    <source>
        <strain evidence="4 5">AF3.44</strain>
        <plasmid evidence="4 5">unnamed2</plasmid>
    </source>
</reference>
<dbReference type="InterPro" id="IPR005090">
    <property type="entry name" value="RepC_N"/>
</dbReference>
<feature type="region of interest" description="Disordered" evidence="1">
    <location>
        <begin position="424"/>
        <end position="455"/>
    </location>
</feature>
<proteinExistence type="predicted"/>
<sequence length="455" mass="49952">MTHTQRALGLSPNPSGWRKIDIARVDYARRANTAEIGTHSRAEIWSVTKRAMRCMKLNATAQMILEALVFRTFEDDWKDGARPIVWQQNAAIARAAGLAVSTSTVRSALACLASHGLITYQDSGNCRRAGRRGADGKIEFAYGIDLSILVSRHQELRELADAHDAAHAERVEARTAVQKLRRQIPAHCQSAMVQQLLGRWPQFKRRYDRISRIVGRTSSAPLDHLKRALRAYSSLLGQIQKAMLDNVQNENIDATASDSACLLETTTQPLSVSCNGERHRASARSVNSHTDDGYAAEKIAYENDGGDFGTVQHKPEALRPRVYIETVVKACPDVADFGHIESWQDLVSVTGQLRGSLGISPQAWHEARARMGADNAAIALAIIIQKSAGGHVRTPGAYLRGMTAKVADGTLHLDRTIHALIAEQETRPKRHMQAGADTLQATPGPWRPRPGPTLI</sequence>
<dbReference type="RefSeq" id="WP_219276252.1">
    <property type="nucleotide sequence ID" value="NZ_CP072171.1"/>
</dbReference>
<feature type="compositionally biased region" description="Pro residues" evidence="1">
    <location>
        <begin position="445"/>
        <end position="455"/>
    </location>
</feature>
<geneLocation type="plasmid" evidence="4 5">
    <name>unnamed2</name>
</geneLocation>
<protein>
    <recommendedName>
        <fullName evidence="6">Replication protein C</fullName>
    </recommendedName>
</protein>
<feature type="domain" description="Plasmid replication protein C N-terminal" evidence="2">
    <location>
        <begin position="18"/>
        <end position="190"/>
    </location>
</feature>
<accession>A0ABX8TCV2</accession>
<keyword evidence="5" id="KW-1185">Reference proteome</keyword>
<dbReference type="NCBIfam" id="NF040974">
    <property type="entry name" value="RepABC_RepC"/>
    <property type="match status" value="1"/>
</dbReference>
<dbReference type="InterPro" id="IPR021760">
    <property type="entry name" value="RepC_C"/>
</dbReference>
<feature type="domain" description="Plasmid replication protein C C-terminal" evidence="3">
    <location>
        <begin position="324"/>
        <end position="422"/>
    </location>
</feature>
<evidence type="ECO:0000256" key="1">
    <source>
        <dbReference type="SAM" id="MobiDB-lite"/>
    </source>
</evidence>
<evidence type="ECO:0000259" key="2">
    <source>
        <dbReference type="Pfam" id="PF03428"/>
    </source>
</evidence>
<evidence type="ECO:0000313" key="5">
    <source>
        <dbReference type="Proteomes" id="UP000826513"/>
    </source>
</evidence>